<accession>F5XZ23</accession>
<dbReference type="EMBL" id="CP000245">
    <property type="protein sequence ID" value="AEG92011.1"/>
    <property type="molecule type" value="Genomic_DNA"/>
</dbReference>
<feature type="region of interest" description="Disordered" evidence="1">
    <location>
        <begin position="56"/>
        <end position="76"/>
    </location>
</feature>
<gene>
    <name evidence="3" type="ordered locus">Rta_09260</name>
</gene>
<dbReference type="AlphaFoldDB" id="F5XZ23"/>
<dbReference type="OrthoDB" id="5957380at2"/>
<dbReference type="Gene3D" id="1.10.260.40">
    <property type="entry name" value="lambda repressor-like DNA-binding domains"/>
    <property type="match status" value="1"/>
</dbReference>
<evidence type="ECO:0000313" key="4">
    <source>
        <dbReference type="Proteomes" id="UP000008385"/>
    </source>
</evidence>
<reference evidence="3 4" key="2">
    <citation type="journal article" date="2011" name="PLoS ONE">
        <title>The Cyst-Dividing Bacterium Ramlibacter tataouinensis TTB310 Genome Reveals a Well-Stocked Toolbox for Adaptation to a Desert Environment.</title>
        <authorList>
            <person name="De Luca G."/>
            <person name="Barakat M."/>
            <person name="Ortet P."/>
            <person name="Fochesato S."/>
            <person name="Jourlin-Castelli C."/>
            <person name="Ansaldi M."/>
            <person name="Py B."/>
            <person name="Fichant G."/>
            <person name="Coutinho P.M."/>
            <person name="Voulhoux R."/>
            <person name="Bastien O."/>
            <person name="Marechal E."/>
            <person name="Henrissat B."/>
            <person name="Quentin Y."/>
            <person name="Noirot P."/>
            <person name="Filloux A."/>
            <person name="Mejean V."/>
            <person name="Dubow M.S."/>
            <person name="Barras F."/>
            <person name="Barbe V."/>
            <person name="Weissenbach J."/>
            <person name="Mihalcescu I."/>
            <person name="Vermeglio A."/>
            <person name="Achouak W."/>
            <person name="Heulin T."/>
        </authorList>
    </citation>
    <scope>NUCLEOTIDE SEQUENCE [LARGE SCALE GENOMIC DNA]</scope>
    <source>
        <strain evidence="4">ATCC BAA-407 / DSM 14655 / LMG 21543 / TTB310</strain>
    </source>
</reference>
<dbReference type="eggNOG" id="COG2944">
    <property type="taxonomic scope" value="Bacteria"/>
</dbReference>
<dbReference type="InterPro" id="IPR001387">
    <property type="entry name" value="Cro/C1-type_HTH"/>
</dbReference>
<dbReference type="SMART" id="SM00530">
    <property type="entry name" value="HTH_XRE"/>
    <property type="match status" value="1"/>
</dbReference>
<dbReference type="HOGENOM" id="CLU_148507_0_0_4"/>
<dbReference type="GO" id="GO:0003677">
    <property type="term" value="F:DNA binding"/>
    <property type="evidence" value="ECO:0007669"/>
    <property type="project" value="InterPro"/>
</dbReference>
<proteinExistence type="predicted"/>
<feature type="domain" description="HTH cro/C1-type" evidence="2">
    <location>
        <begin position="85"/>
        <end position="131"/>
    </location>
</feature>
<dbReference type="PROSITE" id="PS50943">
    <property type="entry name" value="HTH_CROC1"/>
    <property type="match status" value="1"/>
</dbReference>
<dbReference type="SUPFAM" id="SSF47413">
    <property type="entry name" value="lambda repressor-like DNA-binding domains"/>
    <property type="match status" value="1"/>
</dbReference>
<dbReference type="Proteomes" id="UP000008385">
    <property type="component" value="Chromosome"/>
</dbReference>
<dbReference type="RefSeq" id="WP_013900244.1">
    <property type="nucleotide sequence ID" value="NC_015677.1"/>
</dbReference>
<dbReference type="Pfam" id="PF01381">
    <property type="entry name" value="HTH_3"/>
    <property type="match status" value="1"/>
</dbReference>
<evidence type="ECO:0000313" key="3">
    <source>
        <dbReference type="EMBL" id="AEG92011.1"/>
    </source>
</evidence>
<organism evidence="3 4">
    <name type="scientific">Ramlibacter tataouinensis (strain ATCC BAA-407 / DSM 14655 / LMG 21543 / TTB310)</name>
    <dbReference type="NCBI Taxonomy" id="365046"/>
    <lineage>
        <taxon>Bacteria</taxon>
        <taxon>Pseudomonadati</taxon>
        <taxon>Pseudomonadota</taxon>
        <taxon>Betaproteobacteria</taxon>
        <taxon>Burkholderiales</taxon>
        <taxon>Comamonadaceae</taxon>
        <taxon>Ramlibacter</taxon>
    </lineage>
</organism>
<sequence length="149" mass="16142">MPNIAAVLKSEIARVARKELRGETQQLKKLNAHYRGQIATLRRRIDTLEKQVNRLGKAGGRATARAQETEADDDSPSLRFSAKGLAAQRKRLGLSAAALASLLGVSAQSVYKWEDGRARPRARQLQAIASLRGMGKRAAQAKLEELGGG</sequence>
<keyword evidence="4" id="KW-1185">Reference proteome</keyword>
<protein>
    <submittedName>
        <fullName evidence="3">Transcriptional regulator, XRE family-like protein</fullName>
    </submittedName>
</protein>
<reference evidence="4" key="1">
    <citation type="submission" date="2006-01" db="EMBL/GenBank/DDBJ databases">
        <title>Genome of the cyst-dividing bacterium Ramlibacter tataouinensis.</title>
        <authorList>
            <person name="Barakat M."/>
            <person name="Ortet P."/>
            <person name="De Luca G."/>
            <person name="Jourlin-Castelli C."/>
            <person name="Ansaldi M."/>
            <person name="Py B."/>
            <person name="Fichant G."/>
            <person name="Coutinho P."/>
            <person name="Voulhoux R."/>
            <person name="Bastien O."/>
            <person name="Roy S."/>
            <person name="Marechal E."/>
            <person name="Henrissat B."/>
            <person name="Quentin Y."/>
            <person name="Noirot P."/>
            <person name="Filloux A."/>
            <person name="Mejean V."/>
            <person name="DuBow M."/>
            <person name="Barras F."/>
            <person name="Heulin T."/>
        </authorList>
    </citation>
    <scope>NUCLEOTIDE SEQUENCE [LARGE SCALE GENOMIC DNA]</scope>
    <source>
        <strain evidence="4">ATCC BAA-407 / DSM 14655 / LMG 21543 / TTB310</strain>
    </source>
</reference>
<dbReference type="STRING" id="365046.Rta_09260"/>
<dbReference type="InterPro" id="IPR010982">
    <property type="entry name" value="Lambda_DNA-bd_dom_sf"/>
</dbReference>
<evidence type="ECO:0000259" key="2">
    <source>
        <dbReference type="PROSITE" id="PS50943"/>
    </source>
</evidence>
<evidence type="ECO:0000256" key="1">
    <source>
        <dbReference type="SAM" id="MobiDB-lite"/>
    </source>
</evidence>
<dbReference type="KEGG" id="rta:Rta_09260"/>
<name>F5XZ23_RAMTT</name>